<feature type="compositionally biased region" description="Polar residues" evidence="1">
    <location>
        <begin position="9"/>
        <end position="47"/>
    </location>
</feature>
<keyword evidence="2" id="KW-1133">Transmembrane helix</keyword>
<evidence type="ECO:0000256" key="1">
    <source>
        <dbReference type="SAM" id="MobiDB-lite"/>
    </source>
</evidence>
<feature type="transmembrane region" description="Helical" evidence="2">
    <location>
        <begin position="98"/>
        <end position="120"/>
    </location>
</feature>
<dbReference type="STRING" id="48699.ENSPLAP00000002322"/>
<keyword evidence="2" id="KW-0812">Transmembrane</keyword>
<accession>A0A3B3TNV6</accession>
<keyword evidence="4" id="KW-1185">Reference proteome</keyword>
<keyword evidence="2" id="KW-0472">Membrane</keyword>
<organism evidence="3 4">
    <name type="scientific">Poecilia latipinna</name>
    <name type="common">sailfin molly</name>
    <dbReference type="NCBI Taxonomy" id="48699"/>
    <lineage>
        <taxon>Eukaryota</taxon>
        <taxon>Metazoa</taxon>
        <taxon>Chordata</taxon>
        <taxon>Craniata</taxon>
        <taxon>Vertebrata</taxon>
        <taxon>Euteleostomi</taxon>
        <taxon>Actinopterygii</taxon>
        <taxon>Neopterygii</taxon>
        <taxon>Teleostei</taxon>
        <taxon>Neoteleostei</taxon>
        <taxon>Acanthomorphata</taxon>
        <taxon>Ovalentaria</taxon>
        <taxon>Atherinomorphae</taxon>
        <taxon>Cyprinodontiformes</taxon>
        <taxon>Poeciliidae</taxon>
        <taxon>Poeciliinae</taxon>
        <taxon>Poecilia</taxon>
    </lineage>
</organism>
<evidence type="ECO:0000313" key="3">
    <source>
        <dbReference type="Ensembl" id="ENSPLAP00000002322.1"/>
    </source>
</evidence>
<feature type="compositionally biased region" description="Acidic residues" evidence="1">
    <location>
        <begin position="52"/>
        <end position="61"/>
    </location>
</feature>
<evidence type="ECO:0000313" key="4">
    <source>
        <dbReference type="Proteomes" id="UP000261500"/>
    </source>
</evidence>
<dbReference type="Ensembl" id="ENSPLAT00000013239.1">
    <property type="protein sequence ID" value="ENSPLAP00000002322.1"/>
    <property type="gene ID" value="ENSPLAG00000003577.1"/>
</dbReference>
<protein>
    <submittedName>
        <fullName evidence="3">Uncharacterized protein</fullName>
    </submittedName>
</protein>
<dbReference type="Proteomes" id="UP000261500">
    <property type="component" value="Unplaced"/>
</dbReference>
<reference evidence="3" key="1">
    <citation type="submission" date="2025-08" db="UniProtKB">
        <authorList>
            <consortium name="Ensembl"/>
        </authorList>
    </citation>
    <scope>IDENTIFICATION</scope>
</reference>
<evidence type="ECO:0000256" key="2">
    <source>
        <dbReference type="SAM" id="Phobius"/>
    </source>
</evidence>
<reference evidence="3" key="2">
    <citation type="submission" date="2025-09" db="UniProtKB">
        <authorList>
            <consortium name="Ensembl"/>
        </authorList>
    </citation>
    <scope>IDENTIFICATION</scope>
</reference>
<feature type="region of interest" description="Disordered" evidence="1">
    <location>
        <begin position="1"/>
        <end position="92"/>
    </location>
</feature>
<proteinExistence type="predicted"/>
<name>A0A3B3TNV6_9TELE</name>
<dbReference type="AlphaFoldDB" id="A0A3B3TNV6"/>
<sequence>MVVPKSPDKTLSQSSHLGTHGSQHYGSVQSFSQLSGSQCGSRGSLSPVSDVLEGESQDCSESDPLLSGELPNVSRFSRSTRAKDAQVSSGPTESVCSMVLQILVPFVLAGLGTVSAGMLLDVVQVRKHIQVNQPRL</sequence>